<dbReference type="Pfam" id="PF11414">
    <property type="entry name" value="Suppressor_APC"/>
    <property type="match status" value="1"/>
</dbReference>
<sequence length="362" mass="40451">MLHSRTLSMPLLAANQLAATEEEPPPVPVHMRKPETSTAIKERRAGIHSVYGNVPLFRNTPPPLVPMMGPPKPPRVVQSSAPQNNVITNGALMMRTRSEISTRTMAPTKGIVIENKNPLPVASIAERLIAKAEVRTALQQWQLAQMDSEKNGGNNKGVGSGVSGKKREPRRHTLQNGIDQSMLRRIHMLEQERQVLTSGLQALDRARDWFNSQLIDVKDRIESFGKSTVGSNDYSTDAASERLGFKISRIEDVSRQLLVLIENADRGFPAHMNLALADRKKVTKAPGDGGIDENNEEEVNRILRRLKIQNHQLTEEVGRKSERITMLEKEKGSLIRELFQVRSQPSNRTNSNHHTADDNTLM</sequence>
<evidence type="ECO:0000256" key="1">
    <source>
        <dbReference type="SAM" id="Coils"/>
    </source>
</evidence>
<evidence type="ECO:0008006" key="5">
    <source>
        <dbReference type="Google" id="ProtNLM"/>
    </source>
</evidence>
<comment type="caution">
    <text evidence="3">The sequence shown here is derived from an EMBL/GenBank/DDBJ whole genome shotgun (WGS) entry which is preliminary data.</text>
</comment>
<proteinExistence type="predicted"/>
<dbReference type="InterPro" id="IPR026828">
    <property type="entry name" value="SAPC2_1/2"/>
</dbReference>
<organism evidence="3 4">
    <name type="scientific">Daphnia magna</name>
    <dbReference type="NCBI Taxonomy" id="35525"/>
    <lineage>
        <taxon>Eukaryota</taxon>
        <taxon>Metazoa</taxon>
        <taxon>Ecdysozoa</taxon>
        <taxon>Arthropoda</taxon>
        <taxon>Crustacea</taxon>
        <taxon>Branchiopoda</taxon>
        <taxon>Diplostraca</taxon>
        <taxon>Cladocera</taxon>
        <taxon>Anomopoda</taxon>
        <taxon>Daphniidae</taxon>
        <taxon>Daphnia</taxon>
    </lineage>
</organism>
<feature type="coiled-coil region" evidence="1">
    <location>
        <begin position="296"/>
        <end position="330"/>
    </location>
</feature>
<dbReference type="PANTHER" id="PTHR14907">
    <property type="entry name" value="FI14130P"/>
    <property type="match status" value="1"/>
</dbReference>
<feature type="region of interest" description="Disordered" evidence="2">
    <location>
        <begin position="145"/>
        <end position="176"/>
    </location>
</feature>
<evidence type="ECO:0000313" key="3">
    <source>
        <dbReference type="EMBL" id="KAK4020950.1"/>
    </source>
</evidence>
<dbReference type="PANTHER" id="PTHR14907:SF2">
    <property type="entry name" value="SUPPRESSOR APC DOMAIN-CONTAINING PROTEIN 2"/>
    <property type="match status" value="1"/>
</dbReference>
<keyword evidence="1" id="KW-0175">Coiled coil</keyword>
<protein>
    <recommendedName>
        <fullName evidence="5">EOG090X08VB</fullName>
    </recommendedName>
</protein>
<keyword evidence="4" id="KW-1185">Reference proteome</keyword>
<name>A0ABR0A7K6_9CRUS</name>
<gene>
    <name evidence="3" type="ORF">OUZ56_002887</name>
</gene>
<reference evidence="3 4" key="1">
    <citation type="journal article" date="2023" name="Nucleic Acids Res.">
        <title>The hologenome of Daphnia magna reveals possible DNA methylation and microbiome-mediated evolution of the host genome.</title>
        <authorList>
            <person name="Chaturvedi A."/>
            <person name="Li X."/>
            <person name="Dhandapani V."/>
            <person name="Marshall H."/>
            <person name="Kissane S."/>
            <person name="Cuenca-Cambronero M."/>
            <person name="Asole G."/>
            <person name="Calvet F."/>
            <person name="Ruiz-Romero M."/>
            <person name="Marangio P."/>
            <person name="Guigo R."/>
            <person name="Rago D."/>
            <person name="Mirbahai L."/>
            <person name="Eastwood N."/>
            <person name="Colbourne J.K."/>
            <person name="Zhou J."/>
            <person name="Mallon E."/>
            <person name="Orsini L."/>
        </authorList>
    </citation>
    <scope>NUCLEOTIDE SEQUENCE [LARGE SCALE GENOMIC DNA]</scope>
    <source>
        <strain evidence="3">LRV0_1</strain>
    </source>
</reference>
<dbReference type="EMBL" id="JAOYFB010000036">
    <property type="protein sequence ID" value="KAK4020950.1"/>
    <property type="molecule type" value="Genomic_DNA"/>
</dbReference>
<dbReference type="Gene3D" id="1.10.287.450">
    <property type="entry name" value="Helix hairpin bin"/>
    <property type="match status" value="1"/>
</dbReference>
<feature type="compositionally biased region" description="Polar residues" evidence="2">
    <location>
        <begin position="341"/>
        <end position="353"/>
    </location>
</feature>
<accession>A0ABR0A7K6</accession>
<dbReference type="Proteomes" id="UP001234178">
    <property type="component" value="Unassembled WGS sequence"/>
</dbReference>
<feature type="region of interest" description="Disordered" evidence="2">
    <location>
        <begin position="341"/>
        <end position="362"/>
    </location>
</feature>
<evidence type="ECO:0000313" key="4">
    <source>
        <dbReference type="Proteomes" id="UP001234178"/>
    </source>
</evidence>
<evidence type="ECO:0000256" key="2">
    <source>
        <dbReference type="SAM" id="MobiDB-lite"/>
    </source>
</evidence>